<keyword evidence="1" id="KW-1185">Reference proteome</keyword>
<accession>A0A915K2U7</accession>
<dbReference type="Proteomes" id="UP000887565">
    <property type="component" value="Unplaced"/>
</dbReference>
<dbReference type="AlphaFoldDB" id="A0A915K2U7"/>
<reference evidence="2" key="1">
    <citation type="submission" date="2022-11" db="UniProtKB">
        <authorList>
            <consortium name="WormBaseParasite"/>
        </authorList>
    </citation>
    <scope>IDENTIFICATION</scope>
</reference>
<protein>
    <submittedName>
        <fullName evidence="2">Uncharacterized protein</fullName>
    </submittedName>
</protein>
<sequence length="85" mass="9613">MLSPNGVCNRQYAIQLEDPFSPGIIHLRPPGYSVQDVLHEDESTYESLPVTVLLPGTSQHMVSQFDRSDMKGLCEAQVWMHKNNQ</sequence>
<name>A0A915K2U7_ROMCU</name>
<evidence type="ECO:0000313" key="1">
    <source>
        <dbReference type="Proteomes" id="UP000887565"/>
    </source>
</evidence>
<dbReference type="WBParaSite" id="nRc.2.0.1.t32526-RA">
    <property type="protein sequence ID" value="nRc.2.0.1.t32526-RA"/>
    <property type="gene ID" value="nRc.2.0.1.g32526"/>
</dbReference>
<evidence type="ECO:0000313" key="2">
    <source>
        <dbReference type="WBParaSite" id="nRc.2.0.1.t32526-RA"/>
    </source>
</evidence>
<proteinExistence type="predicted"/>
<organism evidence="1 2">
    <name type="scientific">Romanomermis culicivorax</name>
    <name type="common">Nematode worm</name>
    <dbReference type="NCBI Taxonomy" id="13658"/>
    <lineage>
        <taxon>Eukaryota</taxon>
        <taxon>Metazoa</taxon>
        <taxon>Ecdysozoa</taxon>
        <taxon>Nematoda</taxon>
        <taxon>Enoplea</taxon>
        <taxon>Dorylaimia</taxon>
        <taxon>Mermithida</taxon>
        <taxon>Mermithoidea</taxon>
        <taxon>Mermithidae</taxon>
        <taxon>Romanomermis</taxon>
    </lineage>
</organism>